<dbReference type="Gene3D" id="3.40.50.2000">
    <property type="entry name" value="Glycogen Phosphorylase B"/>
    <property type="match status" value="2"/>
</dbReference>
<dbReference type="Proteomes" id="UP000745859">
    <property type="component" value="Unassembled WGS sequence"/>
</dbReference>
<protein>
    <submittedName>
        <fullName evidence="4">Glycosyltransferase involved in cell wall biosynthesis</fullName>
    </submittedName>
</protein>
<evidence type="ECO:0000256" key="1">
    <source>
        <dbReference type="ARBA" id="ARBA00022679"/>
    </source>
</evidence>
<name>A0ABX0UAC3_9FLAO</name>
<keyword evidence="1" id="KW-0808">Transferase</keyword>
<evidence type="ECO:0000259" key="2">
    <source>
        <dbReference type="Pfam" id="PF00534"/>
    </source>
</evidence>
<feature type="domain" description="Glycosyl transferase family 1" evidence="2">
    <location>
        <begin position="190"/>
        <end position="353"/>
    </location>
</feature>
<dbReference type="InterPro" id="IPR028098">
    <property type="entry name" value="Glyco_trans_4-like_N"/>
</dbReference>
<reference evidence="4 5" key="1">
    <citation type="submission" date="2020-03" db="EMBL/GenBank/DDBJ databases">
        <title>Genomic Encyclopedia of Type Strains, Phase IV (KMG-IV): sequencing the most valuable type-strain genomes for metagenomic binning, comparative biology and taxonomic classification.</title>
        <authorList>
            <person name="Goeker M."/>
        </authorList>
    </citation>
    <scope>NUCLEOTIDE SEQUENCE [LARGE SCALE GENOMIC DNA]</scope>
    <source>
        <strain evidence="4 5">DSM 101599</strain>
    </source>
</reference>
<dbReference type="EMBL" id="JAASQL010000003">
    <property type="protein sequence ID" value="NIJ45769.1"/>
    <property type="molecule type" value="Genomic_DNA"/>
</dbReference>
<organism evidence="4 5">
    <name type="scientific">Wenyingzhuangia heitensis</name>
    <dbReference type="NCBI Taxonomy" id="1487859"/>
    <lineage>
        <taxon>Bacteria</taxon>
        <taxon>Pseudomonadati</taxon>
        <taxon>Bacteroidota</taxon>
        <taxon>Flavobacteriia</taxon>
        <taxon>Flavobacteriales</taxon>
        <taxon>Flavobacteriaceae</taxon>
        <taxon>Wenyingzhuangia</taxon>
    </lineage>
</organism>
<accession>A0ABX0UAC3</accession>
<keyword evidence="5" id="KW-1185">Reference proteome</keyword>
<dbReference type="SUPFAM" id="SSF53756">
    <property type="entry name" value="UDP-Glycosyltransferase/glycogen phosphorylase"/>
    <property type="match status" value="1"/>
</dbReference>
<comment type="caution">
    <text evidence="4">The sequence shown here is derived from an EMBL/GenBank/DDBJ whole genome shotgun (WGS) entry which is preliminary data.</text>
</comment>
<dbReference type="Pfam" id="PF00534">
    <property type="entry name" value="Glycos_transf_1"/>
    <property type="match status" value="1"/>
</dbReference>
<evidence type="ECO:0000313" key="5">
    <source>
        <dbReference type="Proteomes" id="UP000745859"/>
    </source>
</evidence>
<evidence type="ECO:0000259" key="3">
    <source>
        <dbReference type="Pfam" id="PF13439"/>
    </source>
</evidence>
<dbReference type="PANTHER" id="PTHR46401">
    <property type="entry name" value="GLYCOSYLTRANSFERASE WBBK-RELATED"/>
    <property type="match status" value="1"/>
</dbReference>
<proteinExistence type="predicted"/>
<dbReference type="PANTHER" id="PTHR46401:SF2">
    <property type="entry name" value="GLYCOSYLTRANSFERASE WBBK-RELATED"/>
    <property type="match status" value="1"/>
</dbReference>
<feature type="domain" description="Glycosyltransferase subfamily 4-like N-terminal" evidence="3">
    <location>
        <begin position="61"/>
        <end position="184"/>
    </location>
</feature>
<gene>
    <name evidence="4" type="ORF">FHR24_002240</name>
</gene>
<dbReference type="CDD" id="cd03809">
    <property type="entry name" value="GT4_MtfB-like"/>
    <property type="match status" value="1"/>
</dbReference>
<evidence type="ECO:0000313" key="4">
    <source>
        <dbReference type="EMBL" id="NIJ45769.1"/>
    </source>
</evidence>
<dbReference type="InterPro" id="IPR001296">
    <property type="entry name" value="Glyco_trans_1"/>
</dbReference>
<dbReference type="Pfam" id="PF13439">
    <property type="entry name" value="Glyco_transf_4"/>
    <property type="match status" value="1"/>
</dbReference>
<dbReference type="RefSeq" id="WP_167188505.1">
    <property type="nucleotide sequence ID" value="NZ_JAASQL010000003.1"/>
</dbReference>
<sequence>MKLLIDPQVFNFQKYGGISRYYTEIFSRIEKQTNNKIINPIYNSRNIYFNESILIGPKQILHNFIYLLMKLLGKNLRDYYDKKNIKKTISKLTKGEFDVFVTTYYNPYFLDYIGDKPFVVTVYDMIHELFPEYFQDDSFNVVQNKEILLKKASKIIAVSKNTKKDILRFYPEIDEKKIEVVYHGQSIKKSDFNIPSIKLPQKYILYVGSRATYKNFEFFLDSVTPILKNDASISVLFAGAGEFTEEECGKFKALGIMNQVNQYDFKENELGTIYNKALCFVFPSKYEGFGIPVLEAMYCGCPVVLTNYSSFPEVSDNAGVYYEKDSVEDLRDKIVMLINNSEKRKKHIDLGYKRIQLFNWDIATEECSKVYKSVLKNNS</sequence>